<feature type="non-terminal residue" evidence="1">
    <location>
        <position position="22"/>
    </location>
</feature>
<organism evidence="1">
    <name type="scientific">marine sediment metagenome</name>
    <dbReference type="NCBI Taxonomy" id="412755"/>
    <lineage>
        <taxon>unclassified sequences</taxon>
        <taxon>metagenomes</taxon>
        <taxon>ecological metagenomes</taxon>
    </lineage>
</organism>
<accession>A0A0F9IUR3</accession>
<dbReference type="AlphaFoldDB" id="A0A0F9IUR3"/>
<gene>
    <name evidence="1" type="ORF">LCGC14_1535430</name>
</gene>
<protein>
    <submittedName>
        <fullName evidence="1">Uncharacterized protein</fullName>
    </submittedName>
</protein>
<comment type="caution">
    <text evidence="1">The sequence shown here is derived from an EMBL/GenBank/DDBJ whole genome shotgun (WGS) entry which is preliminary data.</text>
</comment>
<sequence length="22" mass="2595">MAQSQATQLRDIIKKEYKRCAL</sequence>
<name>A0A0F9IUR3_9ZZZZ</name>
<dbReference type="EMBL" id="LAZR01011558">
    <property type="protein sequence ID" value="KKM61068.1"/>
    <property type="molecule type" value="Genomic_DNA"/>
</dbReference>
<proteinExistence type="predicted"/>
<reference evidence="1" key="1">
    <citation type="journal article" date="2015" name="Nature">
        <title>Complex archaea that bridge the gap between prokaryotes and eukaryotes.</title>
        <authorList>
            <person name="Spang A."/>
            <person name="Saw J.H."/>
            <person name="Jorgensen S.L."/>
            <person name="Zaremba-Niedzwiedzka K."/>
            <person name="Martijn J."/>
            <person name="Lind A.E."/>
            <person name="van Eijk R."/>
            <person name="Schleper C."/>
            <person name="Guy L."/>
            <person name="Ettema T.J."/>
        </authorList>
    </citation>
    <scope>NUCLEOTIDE SEQUENCE</scope>
</reference>
<evidence type="ECO:0000313" key="1">
    <source>
        <dbReference type="EMBL" id="KKM61068.1"/>
    </source>
</evidence>